<evidence type="ECO:0000313" key="1">
    <source>
        <dbReference type="EMBL" id="EGE04190.1"/>
    </source>
</evidence>
<accession>F2PQM2</accession>
<gene>
    <name evidence="1" type="ORF">TEQG_03221</name>
</gene>
<dbReference type="AlphaFoldDB" id="F2PQM2"/>
<dbReference type="EMBL" id="DS995731">
    <property type="protein sequence ID" value="EGE04190.1"/>
    <property type="molecule type" value="Genomic_DNA"/>
</dbReference>
<protein>
    <submittedName>
        <fullName evidence="1">Uncharacterized protein</fullName>
    </submittedName>
</protein>
<dbReference type="HOGENOM" id="CLU_015256_5_1_1"/>
<sequence>MGLLSPTSTQEAEQASLAPIVSGCVLRHISKPTESTSGISQYGLLAGLCHALASIDPKQELGLKDSENPRLFFNVISPSSTFICGSQGSGKSHTLSCMLENCLIPSKAGRLPHPLTGVLFHYNTFISDTGGSPYEAAYLLSNNAVTGVYSRFNICVEPLQIDQKDLNTKRMQDLMAVNQEDGQMPLYMHTVKTILRDMRTQQQLTGAEFDYKGFKQRVMSSGLTLAQLGPLKQRLDTLESFMPQGQANSYYKTKKNALPSKGTDWEPQSARLTIVDLSYPCISPDTACSLFNVCLEIFLEQSPVIGRVVALDEAHKSLNVIQVHKLIPRSRWIHQHVAICCLATAASRSACNNLNAGTDDFYRSPQLMFGHNRPPLYFPRIATDLAQPFGSSYG</sequence>
<keyword evidence="2" id="KW-1185">Reference proteome</keyword>
<dbReference type="VEuPathDB" id="FungiDB:TEQG_03221"/>
<organism evidence="1 2">
    <name type="scientific">Trichophyton equinum (strain ATCC MYA-4606 / CBS 127.97)</name>
    <name type="common">Horse ringworm fungus</name>
    <dbReference type="NCBI Taxonomy" id="559882"/>
    <lineage>
        <taxon>Eukaryota</taxon>
        <taxon>Fungi</taxon>
        <taxon>Dikarya</taxon>
        <taxon>Ascomycota</taxon>
        <taxon>Pezizomycotina</taxon>
        <taxon>Eurotiomycetes</taxon>
        <taxon>Eurotiomycetidae</taxon>
        <taxon>Onygenales</taxon>
        <taxon>Arthrodermataceae</taxon>
        <taxon>Trichophyton</taxon>
    </lineage>
</organism>
<evidence type="ECO:0000313" key="2">
    <source>
        <dbReference type="Proteomes" id="UP000009169"/>
    </source>
</evidence>
<reference evidence="2" key="1">
    <citation type="journal article" date="2012" name="MBio">
        <title>Comparative genome analysis of Trichophyton rubrum and related dermatophytes reveals candidate genes involved in infection.</title>
        <authorList>
            <person name="Martinez D.A."/>
            <person name="Oliver B.G."/>
            <person name="Graeser Y."/>
            <person name="Goldberg J.M."/>
            <person name="Li W."/>
            <person name="Martinez-Rossi N.M."/>
            <person name="Monod M."/>
            <person name="Shelest E."/>
            <person name="Barton R.C."/>
            <person name="Birch E."/>
            <person name="Brakhage A.A."/>
            <person name="Chen Z."/>
            <person name="Gurr S.J."/>
            <person name="Heiman D."/>
            <person name="Heitman J."/>
            <person name="Kosti I."/>
            <person name="Rossi A."/>
            <person name="Saif S."/>
            <person name="Samalova M."/>
            <person name="Saunders C.W."/>
            <person name="Shea T."/>
            <person name="Summerbell R.C."/>
            <person name="Xu J."/>
            <person name="Young S."/>
            <person name="Zeng Q."/>
            <person name="Birren B.W."/>
            <person name="Cuomo C.A."/>
            <person name="White T.C."/>
        </authorList>
    </citation>
    <scope>NUCLEOTIDE SEQUENCE [LARGE SCALE GENOMIC DNA]</scope>
    <source>
        <strain evidence="2">ATCC MYA-4606 / CBS 127.97</strain>
    </source>
</reference>
<name>F2PQM2_TRIEC</name>
<dbReference type="eggNOG" id="ENOG502QQSW">
    <property type="taxonomic scope" value="Eukaryota"/>
</dbReference>
<dbReference type="Proteomes" id="UP000009169">
    <property type="component" value="Unassembled WGS sequence"/>
</dbReference>
<proteinExistence type="predicted"/>